<dbReference type="GO" id="GO:0034975">
    <property type="term" value="P:protein folding in endoplasmic reticulum"/>
    <property type="evidence" value="ECO:0007669"/>
    <property type="project" value="InterPro"/>
</dbReference>
<dbReference type="Pfam" id="PF04137">
    <property type="entry name" value="ERO1"/>
    <property type="match status" value="1"/>
</dbReference>
<evidence type="ECO:0000256" key="7">
    <source>
        <dbReference type="ARBA" id="ARBA00022729"/>
    </source>
</evidence>
<proteinExistence type="inferred from homology"/>
<organism evidence="17 18">
    <name type="scientific">Lentinus tigrinus ALCF2SS1-6</name>
    <dbReference type="NCBI Taxonomy" id="1328759"/>
    <lineage>
        <taxon>Eukaryota</taxon>
        <taxon>Fungi</taxon>
        <taxon>Dikarya</taxon>
        <taxon>Basidiomycota</taxon>
        <taxon>Agaricomycotina</taxon>
        <taxon>Agaricomycetes</taxon>
        <taxon>Polyporales</taxon>
        <taxon>Polyporaceae</taxon>
        <taxon>Lentinus</taxon>
    </lineage>
</organism>
<dbReference type="GO" id="GO:0005789">
    <property type="term" value="C:endoplasmic reticulum membrane"/>
    <property type="evidence" value="ECO:0007669"/>
    <property type="project" value="UniProtKB-SubCell"/>
</dbReference>
<evidence type="ECO:0000256" key="8">
    <source>
        <dbReference type="ARBA" id="ARBA00022824"/>
    </source>
</evidence>
<dbReference type="GO" id="GO:0016972">
    <property type="term" value="F:thiol oxidase activity"/>
    <property type="evidence" value="ECO:0007669"/>
    <property type="project" value="InterPro"/>
</dbReference>
<evidence type="ECO:0000256" key="2">
    <source>
        <dbReference type="ARBA" id="ARBA00004367"/>
    </source>
</evidence>
<dbReference type="OrthoDB" id="269384at2759"/>
<keyword evidence="12" id="KW-0472">Membrane</keyword>
<comment type="subunit">
    <text evidence="4">May function both as a monomer and a homodimer.</text>
</comment>
<evidence type="ECO:0000256" key="6">
    <source>
        <dbReference type="ARBA" id="ARBA00022630"/>
    </source>
</evidence>
<feature type="chain" id="PRO_5022852421" evidence="16">
    <location>
        <begin position="21"/>
        <end position="545"/>
    </location>
</feature>
<evidence type="ECO:0000256" key="15">
    <source>
        <dbReference type="ARBA" id="ARBA00023284"/>
    </source>
</evidence>
<evidence type="ECO:0000256" key="4">
    <source>
        <dbReference type="ARBA" id="ARBA00011802"/>
    </source>
</evidence>
<dbReference type="GO" id="GO:0015035">
    <property type="term" value="F:protein-disulfide reductase activity"/>
    <property type="evidence" value="ECO:0007669"/>
    <property type="project" value="InterPro"/>
</dbReference>
<evidence type="ECO:0000256" key="16">
    <source>
        <dbReference type="SAM" id="SignalP"/>
    </source>
</evidence>
<keyword evidence="6" id="KW-0285">Flavoprotein</keyword>
<evidence type="ECO:0000256" key="3">
    <source>
        <dbReference type="ARBA" id="ARBA00008277"/>
    </source>
</evidence>
<keyword evidence="18" id="KW-1185">Reference proteome</keyword>
<keyword evidence="5" id="KW-0813">Transport</keyword>
<comment type="cofactor">
    <cofactor evidence="1">
        <name>FAD</name>
        <dbReference type="ChEBI" id="CHEBI:57692"/>
    </cofactor>
</comment>
<dbReference type="SUPFAM" id="SSF110019">
    <property type="entry name" value="ERO1-like"/>
    <property type="match status" value="1"/>
</dbReference>
<evidence type="ECO:0000313" key="17">
    <source>
        <dbReference type="EMBL" id="RPD59846.1"/>
    </source>
</evidence>
<accession>A0A5C2SEU4</accession>
<evidence type="ECO:0000313" key="18">
    <source>
        <dbReference type="Proteomes" id="UP000313359"/>
    </source>
</evidence>
<dbReference type="EMBL" id="ML122268">
    <property type="protein sequence ID" value="RPD59846.1"/>
    <property type="molecule type" value="Genomic_DNA"/>
</dbReference>
<evidence type="ECO:0000256" key="11">
    <source>
        <dbReference type="ARBA" id="ARBA00023002"/>
    </source>
</evidence>
<sequence length="545" mass="61214">MLSRHLYALLFAFLLDPITAYASDAQSSLLGNAPGRSGQVKSVLEHEPVKVPACKQFPTGPIETTQCDFESVESVTNDLYNELHSLVETPFFKYFRLDLYRECPFWQENGFCMNRECGITTVDEREIPEKWRAASLSKIEMPEGDQRTVLPGCYYRDSDYCFLDDLTEGDYVDLTLNPERFTGYAGPSSRRVWKAIYEENCFGLSELNLLSSNSPNPGLVSLPDSMSGALKVDDEDAKECLERRVYYKIVSGLHASISTHICHEDMNQTTGTWGPNLQCFISRVAAFPERLEYIYFDAVLLLRAVARLEPYLSAYDYCATGSHEDDAETYERLTKVIDIARTVGRFDESILFRGENANVLKEEFKDHFRNVTRIMDCVGCDKCRLWGKVQTTGIATALKVLFELDEKALDPKSNANLLQRSEVVALINTLHRLVESLHMVQDFRRMWAEKGVEDERIVSETEAAAKLISLICSPQAHRSPAVGSSGASGEFLADVLDKIACWFRACRDGTVGCLRGLVDGVSEILGVAMGMFRLSGKDQVPRSDL</sequence>
<evidence type="ECO:0000256" key="13">
    <source>
        <dbReference type="ARBA" id="ARBA00023157"/>
    </source>
</evidence>
<evidence type="ECO:0000256" key="1">
    <source>
        <dbReference type="ARBA" id="ARBA00001974"/>
    </source>
</evidence>
<dbReference type="STRING" id="1328759.A0A5C2SEU4"/>
<dbReference type="PANTHER" id="PTHR12613">
    <property type="entry name" value="ERO1-RELATED"/>
    <property type="match status" value="1"/>
</dbReference>
<evidence type="ECO:0000256" key="12">
    <source>
        <dbReference type="ARBA" id="ARBA00023136"/>
    </source>
</evidence>
<keyword evidence="14" id="KW-0325">Glycoprotein</keyword>
<protein>
    <submittedName>
        <fullName evidence="17">Endoplasmic oxidoreductin</fullName>
    </submittedName>
</protein>
<dbReference type="AlphaFoldDB" id="A0A5C2SEU4"/>
<dbReference type="PANTHER" id="PTHR12613:SF0">
    <property type="entry name" value="ERO1-LIKE PROTEIN"/>
    <property type="match status" value="1"/>
</dbReference>
<reference evidence="17" key="1">
    <citation type="journal article" date="2018" name="Genome Biol. Evol.">
        <title>Genomics and development of Lentinus tigrinus, a white-rot wood-decaying mushroom with dimorphic fruiting bodies.</title>
        <authorList>
            <person name="Wu B."/>
            <person name="Xu Z."/>
            <person name="Knudson A."/>
            <person name="Carlson A."/>
            <person name="Chen N."/>
            <person name="Kovaka S."/>
            <person name="LaButti K."/>
            <person name="Lipzen A."/>
            <person name="Pennachio C."/>
            <person name="Riley R."/>
            <person name="Schakwitz W."/>
            <person name="Umezawa K."/>
            <person name="Ohm R.A."/>
            <person name="Grigoriev I.V."/>
            <person name="Nagy L.G."/>
            <person name="Gibbons J."/>
            <person name="Hibbett D."/>
        </authorList>
    </citation>
    <scope>NUCLEOTIDE SEQUENCE [LARGE SCALE GENOMIC DNA]</scope>
    <source>
        <strain evidence="17">ALCF2SS1-6</strain>
    </source>
</reference>
<keyword evidence="7 16" id="KW-0732">Signal</keyword>
<evidence type="ECO:0000256" key="14">
    <source>
        <dbReference type="ARBA" id="ARBA00023180"/>
    </source>
</evidence>
<feature type="signal peptide" evidence="16">
    <location>
        <begin position="1"/>
        <end position="20"/>
    </location>
</feature>
<keyword evidence="8" id="KW-0256">Endoplasmic reticulum</keyword>
<comment type="subcellular location">
    <subcellularLocation>
        <location evidence="2">Endoplasmic reticulum membrane</location>
        <topology evidence="2">Peripheral membrane protein</topology>
        <orientation evidence="2">Lumenal side</orientation>
    </subcellularLocation>
</comment>
<comment type="similarity">
    <text evidence="3">Belongs to the EROs family.</text>
</comment>
<dbReference type="Proteomes" id="UP000313359">
    <property type="component" value="Unassembled WGS sequence"/>
</dbReference>
<keyword evidence="11" id="KW-0560">Oxidoreductase</keyword>
<dbReference type="GO" id="GO:0071949">
    <property type="term" value="F:FAD binding"/>
    <property type="evidence" value="ECO:0007669"/>
    <property type="project" value="InterPro"/>
</dbReference>
<keyword evidence="9" id="KW-0274">FAD</keyword>
<evidence type="ECO:0000256" key="5">
    <source>
        <dbReference type="ARBA" id="ARBA00022448"/>
    </source>
</evidence>
<dbReference type="InterPro" id="IPR007266">
    <property type="entry name" value="Ero1"/>
</dbReference>
<name>A0A5C2SEU4_9APHY</name>
<gene>
    <name evidence="17" type="ORF">L227DRAFT_548564</name>
</gene>
<dbReference type="InterPro" id="IPR037192">
    <property type="entry name" value="ERO1-like_sf"/>
</dbReference>
<evidence type="ECO:0000256" key="10">
    <source>
        <dbReference type="ARBA" id="ARBA00022982"/>
    </source>
</evidence>
<keyword evidence="10" id="KW-0249">Electron transport</keyword>
<keyword evidence="13" id="KW-1015">Disulfide bond</keyword>
<keyword evidence="15" id="KW-0676">Redox-active center</keyword>
<evidence type="ECO:0000256" key="9">
    <source>
        <dbReference type="ARBA" id="ARBA00022827"/>
    </source>
</evidence>